<dbReference type="InParanoid" id="F4R5U1"/>
<evidence type="ECO:0000313" key="1">
    <source>
        <dbReference type="EMBL" id="EGG12098.1"/>
    </source>
</evidence>
<dbReference type="STRING" id="747676.F4R5U1"/>
<protein>
    <submittedName>
        <fullName evidence="1">Uncharacterized protein</fullName>
    </submittedName>
</protein>
<dbReference type="AlphaFoldDB" id="F4R5U1"/>
<dbReference type="GeneID" id="18921548"/>
<name>F4R5U1_MELLP</name>
<organism evidence="2">
    <name type="scientific">Melampsora larici-populina (strain 98AG31 / pathotype 3-4-7)</name>
    <name type="common">Poplar leaf rust fungus</name>
    <dbReference type="NCBI Taxonomy" id="747676"/>
    <lineage>
        <taxon>Eukaryota</taxon>
        <taxon>Fungi</taxon>
        <taxon>Dikarya</taxon>
        <taxon>Basidiomycota</taxon>
        <taxon>Pucciniomycotina</taxon>
        <taxon>Pucciniomycetes</taxon>
        <taxon>Pucciniales</taxon>
        <taxon>Melampsoraceae</taxon>
        <taxon>Melampsora</taxon>
    </lineage>
</organism>
<dbReference type="HOGENOM" id="CLU_1835574_0_0_1"/>
<dbReference type="VEuPathDB" id="FungiDB:MELLADRAFT_102047"/>
<dbReference type="KEGG" id="mlr:MELLADRAFT_102047"/>
<dbReference type="Proteomes" id="UP000001072">
    <property type="component" value="Unassembled WGS sequence"/>
</dbReference>
<reference evidence="2" key="1">
    <citation type="journal article" date="2011" name="Proc. Natl. Acad. Sci. U.S.A.">
        <title>Obligate biotrophy features unraveled by the genomic analysis of rust fungi.</title>
        <authorList>
            <person name="Duplessis S."/>
            <person name="Cuomo C.A."/>
            <person name="Lin Y.-C."/>
            <person name="Aerts A."/>
            <person name="Tisserant E."/>
            <person name="Veneault-Fourrey C."/>
            <person name="Joly D.L."/>
            <person name="Hacquard S."/>
            <person name="Amselem J."/>
            <person name="Cantarel B.L."/>
            <person name="Chiu R."/>
            <person name="Coutinho P.M."/>
            <person name="Feau N."/>
            <person name="Field M."/>
            <person name="Frey P."/>
            <person name="Gelhaye E."/>
            <person name="Goldberg J."/>
            <person name="Grabherr M.G."/>
            <person name="Kodira C.D."/>
            <person name="Kohler A."/>
            <person name="Kuees U."/>
            <person name="Lindquist E.A."/>
            <person name="Lucas S.M."/>
            <person name="Mago R."/>
            <person name="Mauceli E."/>
            <person name="Morin E."/>
            <person name="Murat C."/>
            <person name="Pangilinan J.L."/>
            <person name="Park R."/>
            <person name="Pearson M."/>
            <person name="Quesneville H."/>
            <person name="Rouhier N."/>
            <person name="Sakthikumar S."/>
            <person name="Salamov A.A."/>
            <person name="Schmutz J."/>
            <person name="Selles B."/>
            <person name="Shapiro H."/>
            <person name="Tanguay P."/>
            <person name="Tuskan G.A."/>
            <person name="Henrissat B."/>
            <person name="Van de Peer Y."/>
            <person name="Rouze P."/>
            <person name="Ellis J.G."/>
            <person name="Dodds P.N."/>
            <person name="Schein J.E."/>
            <person name="Zhong S."/>
            <person name="Hamelin R.C."/>
            <person name="Grigoriev I.V."/>
            <person name="Szabo L.J."/>
            <person name="Martin F."/>
        </authorList>
    </citation>
    <scope>NUCLEOTIDE SEQUENCE [LARGE SCALE GENOMIC DNA]</scope>
    <source>
        <strain evidence="2">98AG31 / pathotype 3-4-7</strain>
    </source>
</reference>
<dbReference type="RefSeq" id="XP_007404473.1">
    <property type="nucleotide sequence ID" value="XM_007404411.1"/>
</dbReference>
<evidence type="ECO:0000313" key="2">
    <source>
        <dbReference type="Proteomes" id="UP000001072"/>
    </source>
</evidence>
<keyword evidence="2" id="KW-1185">Reference proteome</keyword>
<dbReference type="EMBL" id="GL883091">
    <property type="protein sequence ID" value="EGG12098.1"/>
    <property type="molecule type" value="Genomic_DNA"/>
</dbReference>
<gene>
    <name evidence="1" type="ORF">MELLADRAFT_102047</name>
</gene>
<proteinExistence type="predicted"/>
<accession>F4R5U1</accession>
<sequence>MRIVISLQAGRLNLEIPTNFDKIVPSPKPWKKSNAKILQLDSKQINSKVSCTGTLNQLFTLSKSKKPLEKFECNFFWSNCVVIFIAKQDGNQWVSESDVDAAEFKTSEDPRGKSSRSSTEITLYIKHDATEYLEIDNSKN</sequence>
<dbReference type="Gene3D" id="3.30.565.10">
    <property type="entry name" value="Histidine kinase-like ATPase, C-terminal domain"/>
    <property type="match status" value="1"/>
</dbReference>
<dbReference type="InterPro" id="IPR036890">
    <property type="entry name" value="HATPase_C_sf"/>
</dbReference>